<protein>
    <recommendedName>
        <fullName evidence="4">Tox-REase-7 domain-containing protein</fullName>
    </recommendedName>
</protein>
<feature type="compositionally biased region" description="Low complexity" evidence="1">
    <location>
        <begin position="341"/>
        <end position="356"/>
    </location>
</feature>
<feature type="region of interest" description="Disordered" evidence="1">
    <location>
        <begin position="412"/>
        <end position="499"/>
    </location>
</feature>
<evidence type="ECO:0000313" key="2">
    <source>
        <dbReference type="EMBL" id="MFC3996253.1"/>
    </source>
</evidence>
<dbReference type="Proteomes" id="UP001595847">
    <property type="component" value="Unassembled WGS sequence"/>
</dbReference>
<accession>A0ABV8FMH1</accession>
<feature type="compositionally biased region" description="Basic and acidic residues" evidence="1">
    <location>
        <begin position="461"/>
        <end position="478"/>
    </location>
</feature>
<proteinExistence type="predicted"/>
<feature type="compositionally biased region" description="Acidic residues" evidence="1">
    <location>
        <begin position="443"/>
        <end position="452"/>
    </location>
</feature>
<reference evidence="3" key="1">
    <citation type="journal article" date="2019" name="Int. J. Syst. Evol. Microbiol.">
        <title>The Global Catalogue of Microorganisms (GCM) 10K type strain sequencing project: providing services to taxonomists for standard genome sequencing and annotation.</title>
        <authorList>
            <consortium name="The Broad Institute Genomics Platform"/>
            <consortium name="The Broad Institute Genome Sequencing Center for Infectious Disease"/>
            <person name="Wu L."/>
            <person name="Ma J."/>
        </authorList>
    </citation>
    <scope>NUCLEOTIDE SEQUENCE [LARGE SCALE GENOMIC DNA]</scope>
    <source>
        <strain evidence="3">TBRC 1826</strain>
    </source>
</reference>
<name>A0ABV8FMH1_9ACTN</name>
<keyword evidence="3" id="KW-1185">Reference proteome</keyword>
<feature type="region of interest" description="Disordered" evidence="1">
    <location>
        <begin position="652"/>
        <end position="676"/>
    </location>
</feature>
<dbReference type="RefSeq" id="WP_378532135.1">
    <property type="nucleotide sequence ID" value="NZ_JBHSBH010000007.1"/>
</dbReference>
<comment type="caution">
    <text evidence="2">The sequence shown here is derived from an EMBL/GenBank/DDBJ whole genome shotgun (WGS) entry which is preliminary data.</text>
</comment>
<feature type="compositionally biased region" description="Gly residues" evidence="1">
    <location>
        <begin position="589"/>
        <end position="604"/>
    </location>
</feature>
<evidence type="ECO:0000256" key="1">
    <source>
        <dbReference type="SAM" id="MobiDB-lite"/>
    </source>
</evidence>
<organism evidence="2 3">
    <name type="scientific">Nocardiopsis sediminis</name>
    <dbReference type="NCBI Taxonomy" id="1778267"/>
    <lineage>
        <taxon>Bacteria</taxon>
        <taxon>Bacillati</taxon>
        <taxon>Actinomycetota</taxon>
        <taxon>Actinomycetes</taxon>
        <taxon>Streptosporangiales</taxon>
        <taxon>Nocardiopsidaceae</taxon>
        <taxon>Nocardiopsis</taxon>
    </lineage>
</organism>
<sequence>MSDEYVIKPDEIIIPELNACELQTAASALRNDGTGIAQTGNDIKSAWEGLYGIYVAPEADILLAAVNPVATAGDDFKNGVSTVADALDEFAEEAGPIQTRLRELKSEAVAFKAHIDANDDWREDEDKVNEFNDLNDEIFAKLNAYMAAERTCANKITAIFGGTTFVAGEYGQEPNPREGQEVYGYTSVPEGVQTPWATPQEHNAPWWEDVGMGAWDFVSAPFLDAASMVGLYTEEGGWFNGNPIDNAAQYWGDTWEGVKALVGVHGGSNALAAWTEVAHSIVPWREWDDRPGYVITQGVLNIGTTIAGVVLTATGVGAVAGVPILATRISAGMRGLRAVNNVDLPDAPNAPDAPDLPTRRGDLDIDQGPTRPGPDGASPDAELDTALDGLDVPQNQLDGLDDAMDDAARLSELPDTPAQPDAPDTTPSEPGPPDAEAPRDPVDTDTDADAGPDNETTTPDRPADRDGAEPDQTTRDADPDAEASDPIDNPENLPTTREIQEYIQRFREDLDLAEAHPEGIIGELNDRQRELVNAGVPEGRAEMPIGDRPGGGSSPDLSPSARLDTPSGGGPDLPSTDRGGTGTIDAPSSGGGPDLPPGGRGDGPSGLPEDDGGPSDRGGDRPTEPFPAPDGYEWYLRDGRWYIRRENIEDGLPPRWYDEETNRLMPGEERPPPARFNTTNRETAFDQLDGSNPNSSLGGFVKALQKLGLIEDSRYPREIIDTMPNPDGQTHNNVRHRIKDAFRQQLFDHLTDENRIQSTQDFADRIPDNPTPEDVRNTIRAVSQREMLEISNLLDSSDRGRLGEVWYERMYVPGGHTQVTIDPSDLQHRSLGLTGERHIDIVEVTNTRGVAAGRVIEIKNVTTRLGDREESQIRDLLKIPGNEINVPERAEPLPIRNARVVFPDPRGTLRNATFLADFLEENRGSPIEIEIYDSEGQRRTLRANQASIDFLRDRSALKEWLGRDQASPNNNDSAGQ</sequence>
<feature type="compositionally biased region" description="Basic and acidic residues" evidence="1">
    <location>
        <begin position="656"/>
        <end position="672"/>
    </location>
</feature>
<feature type="compositionally biased region" description="Low complexity" evidence="1">
    <location>
        <begin position="414"/>
        <end position="427"/>
    </location>
</feature>
<evidence type="ECO:0008006" key="4">
    <source>
        <dbReference type="Google" id="ProtNLM"/>
    </source>
</evidence>
<feature type="region of interest" description="Disordered" evidence="1">
    <location>
        <begin position="341"/>
        <end position="384"/>
    </location>
</feature>
<gene>
    <name evidence="2" type="ORF">ACFOVU_10030</name>
</gene>
<evidence type="ECO:0000313" key="3">
    <source>
        <dbReference type="Proteomes" id="UP001595847"/>
    </source>
</evidence>
<dbReference type="EMBL" id="JBHSBH010000007">
    <property type="protein sequence ID" value="MFC3996253.1"/>
    <property type="molecule type" value="Genomic_DNA"/>
</dbReference>
<feature type="region of interest" description="Disordered" evidence="1">
    <location>
        <begin position="520"/>
        <end position="632"/>
    </location>
</feature>